<proteinExistence type="predicted"/>
<keyword evidence="1" id="KW-1133">Transmembrane helix</keyword>
<dbReference type="Proteomes" id="UP000321367">
    <property type="component" value="Unassembled WGS sequence"/>
</dbReference>
<dbReference type="EMBL" id="VORY01000038">
    <property type="protein sequence ID" value="TXD91685.1"/>
    <property type="molecule type" value="Genomic_DNA"/>
</dbReference>
<dbReference type="AlphaFoldDB" id="A0A5C6ZRL0"/>
<gene>
    <name evidence="2" type="ORF">ES724_16230</name>
</gene>
<evidence type="ECO:0000313" key="3">
    <source>
        <dbReference type="Proteomes" id="UP000321367"/>
    </source>
</evidence>
<evidence type="ECO:0000256" key="1">
    <source>
        <dbReference type="SAM" id="Phobius"/>
    </source>
</evidence>
<feature type="transmembrane region" description="Helical" evidence="1">
    <location>
        <begin position="49"/>
        <end position="72"/>
    </location>
</feature>
<dbReference type="RefSeq" id="WP_146934981.1">
    <property type="nucleotide sequence ID" value="NZ_VORY01000038.1"/>
</dbReference>
<name>A0A5C6ZRL0_9FLAO</name>
<keyword evidence="3" id="KW-1185">Reference proteome</keyword>
<reference evidence="2 3" key="1">
    <citation type="submission" date="2019-08" db="EMBL/GenBank/DDBJ databases">
        <title>Genome sequence of Gillisia hiemivivida IC154 (type strain).</title>
        <authorList>
            <person name="Bowman J.P."/>
        </authorList>
    </citation>
    <scope>NUCLEOTIDE SEQUENCE [LARGE SCALE GENOMIC DNA]</scope>
    <source>
        <strain evidence="2 3">IC154</strain>
    </source>
</reference>
<dbReference type="OrthoDB" id="1451744at2"/>
<evidence type="ECO:0000313" key="2">
    <source>
        <dbReference type="EMBL" id="TXD91685.1"/>
    </source>
</evidence>
<accession>A0A5C6ZRL0</accession>
<organism evidence="2 3">
    <name type="scientific">Gillisia hiemivivida</name>
    <dbReference type="NCBI Taxonomy" id="291190"/>
    <lineage>
        <taxon>Bacteria</taxon>
        <taxon>Pseudomonadati</taxon>
        <taxon>Bacteroidota</taxon>
        <taxon>Flavobacteriia</taxon>
        <taxon>Flavobacteriales</taxon>
        <taxon>Flavobacteriaceae</taxon>
        <taxon>Gillisia</taxon>
    </lineage>
</organism>
<comment type="caution">
    <text evidence="2">The sequence shown here is derived from an EMBL/GenBank/DDBJ whole genome shotgun (WGS) entry which is preliminary data.</text>
</comment>
<keyword evidence="1" id="KW-0812">Transmembrane</keyword>
<protein>
    <submittedName>
        <fullName evidence="2">Uncharacterized protein</fullName>
    </submittedName>
</protein>
<keyword evidence="1" id="KW-0472">Membrane</keyword>
<feature type="transmembrane region" description="Helical" evidence="1">
    <location>
        <begin position="21"/>
        <end position="43"/>
    </location>
</feature>
<sequence length="135" mass="15876">MKINYNEQDKSIEINDEIKTQYWFINAMAILNIINSIIFPVFVLEKKEFLWFGFIWIIIGLASLVGLIYQIMKKSPAEKLKLTEINSLTEKQFIGRKTLALKLKNGKFRDLITIKNEKDINETRELFRSLGIKFT</sequence>